<dbReference type="SUPFAM" id="SSF54001">
    <property type="entry name" value="Cysteine proteinases"/>
    <property type="match status" value="1"/>
</dbReference>
<name>Q0E1A7_ORYSJ</name>
<proteinExistence type="predicted"/>
<dbReference type="EMBL" id="AP008208">
    <property type="protein sequence ID" value="BAF08731.2"/>
    <property type="molecule type" value="Genomic_DNA"/>
</dbReference>
<dbReference type="KEGG" id="dosa:Os02g0467500"/>
<dbReference type="AlphaFoldDB" id="Q0E1A7"/>
<sequence>QIKGIEKYLRYAKQDEHKTYKWNSTNITKWPICPMQVPQQKDGWSCGLFTLKCIEHWNGKDLSPDTRQLLLELKWPPP</sequence>
<evidence type="ECO:0000313" key="1">
    <source>
        <dbReference type="EMBL" id="BAF08731.2"/>
    </source>
</evidence>
<organism evidence="1 2">
    <name type="scientific">Oryza sativa subsp. japonica</name>
    <name type="common">Rice</name>
    <dbReference type="NCBI Taxonomy" id="39947"/>
    <lineage>
        <taxon>Eukaryota</taxon>
        <taxon>Viridiplantae</taxon>
        <taxon>Streptophyta</taxon>
        <taxon>Embryophyta</taxon>
        <taxon>Tracheophyta</taxon>
        <taxon>Spermatophyta</taxon>
        <taxon>Magnoliopsida</taxon>
        <taxon>Liliopsida</taxon>
        <taxon>Poales</taxon>
        <taxon>Poaceae</taxon>
        <taxon>BOP clade</taxon>
        <taxon>Oryzoideae</taxon>
        <taxon>Oryzeae</taxon>
        <taxon>Oryzinae</taxon>
        <taxon>Oryza</taxon>
        <taxon>Oryza sativa</taxon>
    </lineage>
</organism>
<dbReference type="Proteomes" id="UP000000763">
    <property type="component" value="Chromosome 2"/>
</dbReference>
<feature type="non-terminal residue" evidence="1">
    <location>
        <position position="1"/>
    </location>
</feature>
<dbReference type="InterPro" id="IPR038765">
    <property type="entry name" value="Papain-like_cys_pep_sf"/>
</dbReference>
<protein>
    <submittedName>
        <fullName evidence="1">Os02g0467500 protein</fullName>
    </submittedName>
</protein>
<accession>Q0E1A7</accession>
<evidence type="ECO:0000313" key="2">
    <source>
        <dbReference type="Proteomes" id="UP000000763"/>
    </source>
</evidence>
<dbReference type="Gene3D" id="3.40.395.10">
    <property type="entry name" value="Adenoviral Proteinase, Chain A"/>
    <property type="match status" value="1"/>
</dbReference>
<reference evidence="2" key="2">
    <citation type="journal article" date="2008" name="Nucleic Acids Res.">
        <title>The rice annotation project database (RAP-DB): 2008 update.</title>
        <authorList>
            <consortium name="The rice annotation project (RAP)"/>
        </authorList>
    </citation>
    <scope>GENOME REANNOTATION</scope>
    <source>
        <strain evidence="2">cv. Nipponbare</strain>
    </source>
</reference>
<reference evidence="1 2" key="1">
    <citation type="journal article" date="2005" name="Nature">
        <title>The map-based sequence of the rice genome.</title>
        <authorList>
            <consortium name="International rice genome sequencing project (IRGSP)"/>
            <person name="Matsumoto T."/>
            <person name="Wu J."/>
            <person name="Kanamori H."/>
            <person name="Katayose Y."/>
            <person name="Fujisawa M."/>
            <person name="Namiki N."/>
            <person name="Mizuno H."/>
            <person name="Yamamoto K."/>
            <person name="Antonio B.A."/>
            <person name="Baba T."/>
            <person name="Sakata K."/>
            <person name="Nagamura Y."/>
            <person name="Aoki H."/>
            <person name="Arikawa K."/>
            <person name="Arita K."/>
            <person name="Bito T."/>
            <person name="Chiden Y."/>
            <person name="Fujitsuka N."/>
            <person name="Fukunaka R."/>
            <person name="Hamada M."/>
            <person name="Harada C."/>
            <person name="Hayashi A."/>
            <person name="Hijishita S."/>
            <person name="Honda M."/>
            <person name="Hosokawa S."/>
            <person name="Ichikawa Y."/>
            <person name="Idonuma A."/>
            <person name="Iijima M."/>
            <person name="Ikeda M."/>
            <person name="Ikeno M."/>
            <person name="Ito K."/>
            <person name="Ito S."/>
            <person name="Ito T."/>
            <person name="Ito Y."/>
            <person name="Ito Y."/>
            <person name="Iwabuchi A."/>
            <person name="Kamiya K."/>
            <person name="Karasawa W."/>
            <person name="Kurita K."/>
            <person name="Katagiri S."/>
            <person name="Kikuta A."/>
            <person name="Kobayashi H."/>
            <person name="Kobayashi N."/>
            <person name="Machita K."/>
            <person name="Maehara T."/>
            <person name="Masukawa M."/>
            <person name="Mizubayashi T."/>
            <person name="Mukai Y."/>
            <person name="Nagasaki H."/>
            <person name="Nagata Y."/>
            <person name="Naito S."/>
            <person name="Nakashima M."/>
            <person name="Nakama Y."/>
            <person name="Nakamichi Y."/>
            <person name="Nakamura M."/>
            <person name="Meguro A."/>
            <person name="Negishi M."/>
            <person name="Ohta I."/>
            <person name="Ohta T."/>
            <person name="Okamoto M."/>
            <person name="Ono N."/>
            <person name="Saji S."/>
            <person name="Sakaguchi M."/>
            <person name="Sakai K."/>
            <person name="Shibata M."/>
            <person name="Shimokawa T."/>
            <person name="Song J."/>
            <person name="Takazaki Y."/>
            <person name="Terasawa K."/>
            <person name="Tsugane M."/>
            <person name="Tsuji K."/>
            <person name="Ueda S."/>
            <person name="Waki K."/>
            <person name="Yamagata H."/>
            <person name="Yamamoto M."/>
            <person name="Yamamoto S."/>
            <person name="Yamane H."/>
            <person name="Yoshiki S."/>
            <person name="Yoshihara R."/>
            <person name="Yukawa K."/>
            <person name="Zhong H."/>
            <person name="Yano M."/>
            <person name="Yuan Q."/>
            <person name="Ouyang S."/>
            <person name="Liu J."/>
            <person name="Jones K.M."/>
            <person name="Gansberger K."/>
            <person name="Moffat K."/>
            <person name="Hill J."/>
            <person name="Bera J."/>
            <person name="Fadrosh D."/>
            <person name="Jin S."/>
            <person name="Johri S."/>
            <person name="Kim M."/>
            <person name="Overton L."/>
            <person name="Reardon M."/>
            <person name="Tsitrin T."/>
            <person name="Vuong H."/>
            <person name="Weaver B."/>
            <person name="Ciecko A."/>
            <person name="Tallon L."/>
            <person name="Jackson J."/>
            <person name="Pai G."/>
            <person name="Aken S.V."/>
            <person name="Utterback T."/>
            <person name="Reidmuller S."/>
            <person name="Feldblyum T."/>
            <person name="Hsiao J."/>
            <person name="Zismann V."/>
            <person name="Iobst S."/>
            <person name="de Vazeille A.R."/>
            <person name="Buell C.R."/>
            <person name="Ying K."/>
            <person name="Li Y."/>
            <person name="Lu T."/>
            <person name="Huang Y."/>
            <person name="Zhao Q."/>
            <person name="Feng Q."/>
            <person name="Zhang L."/>
            <person name="Zhu J."/>
            <person name="Weng Q."/>
            <person name="Mu J."/>
            <person name="Lu Y."/>
            <person name="Fan D."/>
            <person name="Liu Y."/>
            <person name="Guan J."/>
            <person name="Zhang Y."/>
            <person name="Yu S."/>
            <person name="Liu X."/>
            <person name="Zhang Y."/>
            <person name="Hong G."/>
            <person name="Han B."/>
            <person name="Choisne N."/>
            <person name="Demange N."/>
            <person name="Orjeda G."/>
            <person name="Samain S."/>
            <person name="Cattolico L."/>
            <person name="Pelletier E."/>
            <person name="Couloux A."/>
            <person name="Segurens B."/>
            <person name="Wincker P."/>
            <person name="D'Hont A."/>
            <person name="Scarpelli C."/>
            <person name="Weissenbach J."/>
            <person name="Salanoubat M."/>
            <person name="Quetier F."/>
            <person name="Yu Y."/>
            <person name="Kim H.R."/>
            <person name="Rambo T."/>
            <person name="Currie J."/>
            <person name="Collura K."/>
            <person name="Luo M."/>
            <person name="Yang T."/>
            <person name="Ammiraju J.S.S."/>
            <person name="Engler F."/>
            <person name="Soderlund C."/>
            <person name="Wing R.A."/>
            <person name="Palmer L.E."/>
            <person name="de la Bastide M."/>
            <person name="Spiegel L."/>
            <person name="Nascimento L."/>
            <person name="Zutavern T."/>
            <person name="O'Shaughnessy A."/>
            <person name="Dike S."/>
            <person name="Dedhia N."/>
            <person name="Preston R."/>
            <person name="Balija V."/>
            <person name="McCombie W.R."/>
            <person name="Chow T."/>
            <person name="Chen H."/>
            <person name="Chung M."/>
            <person name="Chen C."/>
            <person name="Shaw J."/>
            <person name="Wu H."/>
            <person name="Hsiao K."/>
            <person name="Chao Y."/>
            <person name="Chu M."/>
            <person name="Cheng C."/>
            <person name="Hour A."/>
            <person name="Lee P."/>
            <person name="Lin S."/>
            <person name="Lin Y."/>
            <person name="Liou J."/>
            <person name="Liu S."/>
            <person name="Hsing Y."/>
            <person name="Raghuvanshi S."/>
            <person name="Mohanty A."/>
            <person name="Bharti A.K."/>
            <person name="Gaur A."/>
            <person name="Gupta V."/>
            <person name="Kumar D."/>
            <person name="Ravi V."/>
            <person name="Vij S."/>
            <person name="Kapur A."/>
            <person name="Khurana P."/>
            <person name="Khurana P."/>
            <person name="Khurana J.P."/>
            <person name="Tyagi A.K."/>
            <person name="Gaikwad K."/>
            <person name="Singh A."/>
            <person name="Dalal V."/>
            <person name="Srivastava S."/>
            <person name="Dixit A."/>
            <person name="Pal A.K."/>
            <person name="Ghazi I.A."/>
            <person name="Yadav M."/>
            <person name="Pandit A."/>
            <person name="Bhargava A."/>
            <person name="Sureshbabu K."/>
            <person name="Batra K."/>
            <person name="Sharma T.R."/>
            <person name="Mohapatra T."/>
            <person name="Singh N.K."/>
            <person name="Messing J."/>
            <person name="Nelson A.B."/>
            <person name="Fuks G."/>
            <person name="Kavchok S."/>
            <person name="Keizer G."/>
            <person name="Linton E."/>
            <person name="Llaca V."/>
            <person name="Song R."/>
            <person name="Tanyolac B."/>
            <person name="Young S."/>
            <person name="Ho-Il K."/>
            <person name="Hahn J.H."/>
            <person name="Sangsakoo G."/>
            <person name="Vanavichit A."/>
            <person name="de Mattos Luiz.A.T."/>
            <person name="Zimmer P.D."/>
            <person name="Malone G."/>
            <person name="Dellagostin O."/>
            <person name="de Oliveira A.C."/>
            <person name="Bevan M."/>
            <person name="Bancroft I."/>
            <person name="Minx P."/>
            <person name="Cordum H."/>
            <person name="Wilson R."/>
            <person name="Cheng Z."/>
            <person name="Jin W."/>
            <person name="Jiang J."/>
            <person name="Leong S.A."/>
            <person name="Iwama H."/>
            <person name="Gojobori T."/>
            <person name="Itoh T."/>
            <person name="Niimura Y."/>
            <person name="Fujii Y."/>
            <person name="Habara T."/>
            <person name="Sakai H."/>
            <person name="Sato Y."/>
            <person name="Wilson G."/>
            <person name="Kumar K."/>
            <person name="McCouch S."/>
            <person name="Juretic N."/>
            <person name="Hoen D."/>
            <person name="Wright S."/>
            <person name="Bruskiewich R."/>
            <person name="Bureau T."/>
            <person name="Miyao A."/>
            <person name="Hirochika H."/>
            <person name="Nishikawa T."/>
            <person name="Kadowaki K."/>
            <person name="Sugiura M."/>
            <person name="Burr B."/>
            <person name="Sasaki T."/>
        </authorList>
    </citation>
    <scope>NUCLEOTIDE SEQUENCE [LARGE SCALE GENOMIC DNA]</scope>
    <source>
        <strain evidence="2">cv. Nipponbare</strain>
    </source>
</reference>
<gene>
    <name evidence="1" type="ordered locus">Os02g0467500</name>
</gene>